<keyword evidence="2" id="KW-1185">Reference proteome</keyword>
<dbReference type="Proteomes" id="UP001221898">
    <property type="component" value="Unassembled WGS sequence"/>
</dbReference>
<dbReference type="EMBL" id="JAINUG010000004">
    <property type="protein sequence ID" value="KAJ8417215.1"/>
    <property type="molecule type" value="Genomic_DNA"/>
</dbReference>
<protein>
    <submittedName>
        <fullName evidence="1">Uncharacterized protein</fullName>
    </submittedName>
</protein>
<dbReference type="AlphaFoldDB" id="A0AAD7TA79"/>
<gene>
    <name evidence="1" type="ORF">AAFF_G00284420</name>
</gene>
<reference evidence="1" key="1">
    <citation type="journal article" date="2023" name="Science">
        <title>Genome structures resolve the early diversification of teleost fishes.</title>
        <authorList>
            <person name="Parey E."/>
            <person name="Louis A."/>
            <person name="Montfort J."/>
            <person name="Bouchez O."/>
            <person name="Roques C."/>
            <person name="Iampietro C."/>
            <person name="Lluch J."/>
            <person name="Castinel A."/>
            <person name="Donnadieu C."/>
            <person name="Desvignes T."/>
            <person name="Floi Bucao C."/>
            <person name="Jouanno E."/>
            <person name="Wen M."/>
            <person name="Mejri S."/>
            <person name="Dirks R."/>
            <person name="Jansen H."/>
            <person name="Henkel C."/>
            <person name="Chen W.J."/>
            <person name="Zahm M."/>
            <person name="Cabau C."/>
            <person name="Klopp C."/>
            <person name="Thompson A.W."/>
            <person name="Robinson-Rechavi M."/>
            <person name="Braasch I."/>
            <person name="Lecointre G."/>
            <person name="Bobe J."/>
            <person name="Postlethwait J.H."/>
            <person name="Berthelot C."/>
            <person name="Roest Crollius H."/>
            <person name="Guiguen Y."/>
        </authorList>
    </citation>
    <scope>NUCLEOTIDE SEQUENCE</scope>
    <source>
        <strain evidence="1">NC1722</strain>
    </source>
</reference>
<comment type="caution">
    <text evidence="1">The sequence shown here is derived from an EMBL/GenBank/DDBJ whole genome shotgun (WGS) entry which is preliminary data.</text>
</comment>
<evidence type="ECO:0000313" key="2">
    <source>
        <dbReference type="Proteomes" id="UP001221898"/>
    </source>
</evidence>
<organism evidence="1 2">
    <name type="scientific">Aldrovandia affinis</name>
    <dbReference type="NCBI Taxonomy" id="143900"/>
    <lineage>
        <taxon>Eukaryota</taxon>
        <taxon>Metazoa</taxon>
        <taxon>Chordata</taxon>
        <taxon>Craniata</taxon>
        <taxon>Vertebrata</taxon>
        <taxon>Euteleostomi</taxon>
        <taxon>Actinopterygii</taxon>
        <taxon>Neopterygii</taxon>
        <taxon>Teleostei</taxon>
        <taxon>Notacanthiformes</taxon>
        <taxon>Halosauridae</taxon>
        <taxon>Aldrovandia</taxon>
    </lineage>
</organism>
<evidence type="ECO:0000313" key="1">
    <source>
        <dbReference type="EMBL" id="KAJ8417215.1"/>
    </source>
</evidence>
<accession>A0AAD7TA79</accession>
<sequence length="106" mass="11461">MSTLSSGVIVGLRARPGEHSTKWPKQTLILQCGDQSAEVLCPQRCRSQNAAEERLADGAVGKGPVGASWGSVHPSYWHAGPGDSGRRLIRWVSGGGWRRRFQPVVL</sequence>
<proteinExistence type="predicted"/>
<name>A0AAD7TA79_9TELE</name>